<dbReference type="InterPro" id="IPR011275">
    <property type="entry name" value="Malate_DH_type3"/>
</dbReference>
<evidence type="ECO:0000259" key="4">
    <source>
        <dbReference type="Pfam" id="PF02866"/>
    </source>
</evidence>
<dbReference type="GO" id="GO:0004459">
    <property type="term" value="F:L-lactate dehydrogenase (NAD+) activity"/>
    <property type="evidence" value="ECO:0007669"/>
    <property type="project" value="TreeGrafter"/>
</dbReference>
<protein>
    <submittedName>
        <fullName evidence="5">Malate dehydrogenase</fullName>
    </submittedName>
</protein>
<gene>
    <name evidence="5" type="ORF">GM50_20345</name>
</gene>
<dbReference type="PRINTS" id="PR00086">
    <property type="entry name" value="LLDHDRGNASE"/>
</dbReference>
<evidence type="ECO:0000256" key="1">
    <source>
        <dbReference type="ARBA" id="ARBA00023002"/>
    </source>
</evidence>
<evidence type="ECO:0000256" key="2">
    <source>
        <dbReference type="ARBA" id="ARBA00023027"/>
    </source>
</evidence>
<keyword evidence="2" id="KW-0520">NAD</keyword>
<dbReference type="NCBIfam" id="TIGR01763">
    <property type="entry name" value="MalateDH_bact"/>
    <property type="match status" value="1"/>
</dbReference>
<accession>A0A094PR48</accession>
<dbReference type="Gene3D" id="3.40.50.720">
    <property type="entry name" value="NAD(P)-binding Rossmann-like Domain"/>
    <property type="match status" value="1"/>
</dbReference>
<dbReference type="FunFam" id="3.40.50.720:FF:000018">
    <property type="entry name" value="Malate dehydrogenase"/>
    <property type="match status" value="1"/>
</dbReference>
<dbReference type="NCBIfam" id="NF004863">
    <property type="entry name" value="PRK06223.1"/>
    <property type="match status" value="1"/>
</dbReference>
<name>A0A094PR48_9ZZZZ</name>
<dbReference type="PANTHER" id="PTHR43128:SF16">
    <property type="entry name" value="L-LACTATE DEHYDROGENASE"/>
    <property type="match status" value="1"/>
</dbReference>
<dbReference type="InterPro" id="IPR015955">
    <property type="entry name" value="Lactate_DH/Glyco_Ohase_4_C"/>
</dbReference>
<feature type="domain" description="Lactate/malate dehydrogenase C-terminal" evidence="4">
    <location>
        <begin position="154"/>
        <end position="309"/>
    </location>
</feature>
<dbReference type="PANTHER" id="PTHR43128">
    <property type="entry name" value="L-2-HYDROXYCARBOXYLATE DEHYDROGENASE (NAD(P)(+))"/>
    <property type="match status" value="1"/>
</dbReference>
<feature type="domain" description="Lactate/malate dehydrogenase N-terminal" evidence="3">
    <location>
        <begin position="4"/>
        <end position="149"/>
    </location>
</feature>
<organism evidence="5">
    <name type="scientific">freshwater metagenome</name>
    <dbReference type="NCBI Taxonomy" id="449393"/>
    <lineage>
        <taxon>unclassified sequences</taxon>
        <taxon>metagenomes</taxon>
        <taxon>ecological metagenomes</taxon>
    </lineage>
</organism>
<evidence type="ECO:0000259" key="3">
    <source>
        <dbReference type="Pfam" id="PF00056"/>
    </source>
</evidence>
<sequence length="316" mass="32979">MAKKVTVVGAGFYGSTTALRLAEYNIFDTVVLTDILEGKPEGLALDMNQSRSIEGFETKIIGATTTADGGGYEATANSDVVVITAGLPRKPGMSRMDLIGVNAGIVRGVAENIAKHSPQAVIIVVSNPLDEMTALTQIATNFPKNRVMGQAGMLDTARFTNFVAEKLSVPVSSVKTLTLGSHGDTMVPVPSRCTVNGVALSEKLSAEEIEELVVRTRNGGGEVVALLKTGSAYYAPSAAAARMAKAVIEDSGAVMPVCAWVDGEYGITGVYLGVEASIGREGVKKVVQTELTDSELASLKEAAEAVRAKQADVLTL</sequence>
<dbReference type="GO" id="GO:0006089">
    <property type="term" value="P:lactate metabolic process"/>
    <property type="evidence" value="ECO:0007669"/>
    <property type="project" value="TreeGrafter"/>
</dbReference>
<dbReference type="EMBL" id="JNSK01000136">
    <property type="protein sequence ID" value="KGA14250.1"/>
    <property type="molecule type" value="Genomic_DNA"/>
</dbReference>
<dbReference type="CDD" id="cd01339">
    <property type="entry name" value="LDH-like_MDH"/>
    <property type="match status" value="1"/>
</dbReference>
<dbReference type="Pfam" id="PF00056">
    <property type="entry name" value="Ldh_1_N"/>
    <property type="match status" value="1"/>
</dbReference>
<proteinExistence type="predicted"/>
<dbReference type="Gene3D" id="3.90.110.10">
    <property type="entry name" value="Lactate dehydrogenase/glycoside hydrolase, family 4, C-terminal"/>
    <property type="match status" value="1"/>
</dbReference>
<reference evidence="5" key="1">
    <citation type="submission" date="2014-05" db="EMBL/GenBank/DDBJ databases">
        <title>Key roles for freshwater Actinobacteria revealed by deep metagenomic sequencing.</title>
        <authorList>
            <person name="Ghai R."/>
            <person name="Mizuno C.M."/>
            <person name="Picazo A."/>
            <person name="Camacho A."/>
            <person name="Rodriguez-Valera F."/>
        </authorList>
    </citation>
    <scope>NUCLEOTIDE SEQUENCE</scope>
</reference>
<dbReference type="InterPro" id="IPR001557">
    <property type="entry name" value="L-lactate/malate_DH"/>
</dbReference>
<comment type="caution">
    <text evidence="5">The sequence shown here is derived from an EMBL/GenBank/DDBJ whole genome shotgun (WGS) entry which is preliminary data.</text>
</comment>
<dbReference type="SUPFAM" id="SSF51735">
    <property type="entry name" value="NAD(P)-binding Rossmann-fold domains"/>
    <property type="match status" value="1"/>
</dbReference>
<dbReference type="Pfam" id="PF02866">
    <property type="entry name" value="Ldh_1_C"/>
    <property type="match status" value="1"/>
</dbReference>
<dbReference type="AlphaFoldDB" id="A0A094PR48"/>
<dbReference type="InterPro" id="IPR001236">
    <property type="entry name" value="Lactate/malate_DH_N"/>
</dbReference>
<dbReference type="InterPro" id="IPR022383">
    <property type="entry name" value="Lactate/malate_DH_C"/>
</dbReference>
<evidence type="ECO:0000313" key="5">
    <source>
        <dbReference type="EMBL" id="KGA14250.1"/>
    </source>
</evidence>
<dbReference type="PIRSF" id="PIRSF000102">
    <property type="entry name" value="Lac_mal_DH"/>
    <property type="match status" value="1"/>
</dbReference>
<dbReference type="SUPFAM" id="SSF56327">
    <property type="entry name" value="LDH C-terminal domain-like"/>
    <property type="match status" value="1"/>
</dbReference>
<dbReference type="InterPro" id="IPR036291">
    <property type="entry name" value="NAD(P)-bd_dom_sf"/>
</dbReference>
<keyword evidence="1" id="KW-0560">Oxidoreductase</keyword>